<reference evidence="10 11" key="1">
    <citation type="submission" date="2022-09" db="EMBL/GenBank/DDBJ databases">
        <authorList>
            <person name="Palmer J.M."/>
        </authorList>
    </citation>
    <scope>NUCLEOTIDE SEQUENCE [LARGE SCALE GENOMIC DNA]</scope>
    <source>
        <strain evidence="10 11">DSM 7382</strain>
    </source>
</reference>
<dbReference type="SUPFAM" id="SSF69012">
    <property type="entry name" value="alpha-ketoacid dehydrogenase kinase, N-terminal domain"/>
    <property type="match status" value="1"/>
</dbReference>
<evidence type="ECO:0000256" key="8">
    <source>
        <dbReference type="RuleBase" id="RU366032"/>
    </source>
</evidence>
<dbReference type="Pfam" id="PF10436">
    <property type="entry name" value="BCDHK_Adom3"/>
    <property type="match status" value="1"/>
</dbReference>
<dbReference type="GO" id="GO:0004740">
    <property type="term" value="F:pyruvate dehydrogenase (acetyl-transferring) kinase activity"/>
    <property type="evidence" value="ECO:0007669"/>
    <property type="project" value="TreeGrafter"/>
</dbReference>
<evidence type="ECO:0000256" key="4">
    <source>
        <dbReference type="ARBA" id="ARBA00022741"/>
    </source>
</evidence>
<keyword evidence="3 8" id="KW-0808">Transferase</keyword>
<dbReference type="InterPro" id="IPR036890">
    <property type="entry name" value="HATPase_C_sf"/>
</dbReference>
<dbReference type="GO" id="GO:0005759">
    <property type="term" value="C:mitochondrial matrix"/>
    <property type="evidence" value="ECO:0007669"/>
    <property type="project" value="UniProtKB-SubCell"/>
</dbReference>
<comment type="similarity">
    <text evidence="1 8">Belongs to the PDK/BCKDK protein kinase family.</text>
</comment>
<keyword evidence="2" id="KW-0597">Phosphoprotein</keyword>
<evidence type="ECO:0000256" key="5">
    <source>
        <dbReference type="ARBA" id="ARBA00022777"/>
    </source>
</evidence>
<dbReference type="InterPro" id="IPR003594">
    <property type="entry name" value="HATPase_dom"/>
</dbReference>
<comment type="caution">
    <text evidence="10">The sequence shown here is derived from an EMBL/GenBank/DDBJ whole genome shotgun (WGS) entry which is preliminary data.</text>
</comment>
<dbReference type="SUPFAM" id="SSF55874">
    <property type="entry name" value="ATPase domain of HSP90 chaperone/DNA topoisomerase II/histidine kinase"/>
    <property type="match status" value="1"/>
</dbReference>
<name>A0AAW0G740_9APHY</name>
<dbReference type="SMART" id="SM00387">
    <property type="entry name" value="HATPase_c"/>
    <property type="match status" value="1"/>
</dbReference>
<dbReference type="Gene3D" id="3.30.565.10">
    <property type="entry name" value="Histidine kinase-like ATPase, C-terminal domain"/>
    <property type="match status" value="1"/>
</dbReference>
<keyword evidence="7 8" id="KW-0496">Mitochondrion</keyword>
<evidence type="ECO:0000256" key="7">
    <source>
        <dbReference type="ARBA" id="ARBA00023128"/>
    </source>
</evidence>
<dbReference type="Proteomes" id="UP001385951">
    <property type="component" value="Unassembled WGS sequence"/>
</dbReference>
<dbReference type="InterPro" id="IPR039028">
    <property type="entry name" value="BCKD/PDK"/>
</dbReference>
<proteinExistence type="inferred from homology"/>
<dbReference type="Gene3D" id="1.20.140.20">
    <property type="entry name" value="Alpha-ketoacid/pyruvate dehydrogenase kinase, N-terminal domain"/>
    <property type="match status" value="1"/>
</dbReference>
<keyword evidence="5 8" id="KW-0418">Kinase</keyword>
<gene>
    <name evidence="10" type="ORF">QCA50_007857</name>
</gene>
<comment type="subcellular location">
    <subcellularLocation>
        <location evidence="8">Mitochondrion matrix</location>
    </subcellularLocation>
</comment>
<protein>
    <recommendedName>
        <fullName evidence="8">Protein-serine/threonine kinase</fullName>
        <ecNumber evidence="8">2.7.11.-</ecNumber>
    </recommendedName>
</protein>
<evidence type="ECO:0000256" key="2">
    <source>
        <dbReference type="ARBA" id="ARBA00022553"/>
    </source>
</evidence>
<dbReference type="EC" id="2.7.11.-" evidence="8"/>
<dbReference type="PANTHER" id="PTHR11947">
    <property type="entry name" value="PYRUVATE DEHYDROGENASE KINASE"/>
    <property type="match status" value="1"/>
</dbReference>
<accession>A0AAW0G740</accession>
<dbReference type="EMBL" id="JASBNA010000009">
    <property type="protein sequence ID" value="KAK7689166.1"/>
    <property type="molecule type" value="Genomic_DNA"/>
</dbReference>
<evidence type="ECO:0000256" key="6">
    <source>
        <dbReference type="ARBA" id="ARBA00022840"/>
    </source>
</evidence>
<keyword evidence="6 8" id="KW-0067">ATP-binding</keyword>
<feature type="domain" description="Histidine kinase/HSP90-like ATPase" evidence="9">
    <location>
        <begin position="270"/>
        <end position="452"/>
    </location>
</feature>
<sequence length="469" mass="51151">MRRSPVSLRGLCDLTLRFPRRPWSRHKVYVREYSNLPNTSLFGSASSDAPSAAEIAPLLAEFASHPPMPLKLSTLLSFGRPLSEESVMQSVDYVLTEVPRLFGLRVRNLEALPFIVGMNPFIARILSAHRRAFQVLATFPAVKTLEENVQFTRQLEALVQAHANDIPLMAKGFQECSRYLSSEQISQFLDSAIRNRIAVRLIAEQHIALSRSLELPKHQHNNHIGIVNMKCSPKDMIRMCGSFVHDLSEATLGASPEIIIDGDVDATFAYVPVHLEYLLTEILKNSFRASVERHHKSGSSQPIPPVVITISPPQHNQSSRHPNPAFLSMRIRDQGGGVPEANLSQIFSYSFTTAGRTSGIYDSDEDSGGGPYAAQHVGGSASVDAHSGSMGGASLFGDIVGRGVQVGMGTIAGLGYGLPMSRLYAKYFGGSLDFVSLDGWGSDVFVKLRSLDDAEDIEIGGQSYQAANV</sequence>
<evidence type="ECO:0000313" key="11">
    <source>
        <dbReference type="Proteomes" id="UP001385951"/>
    </source>
</evidence>
<organism evidence="10 11">
    <name type="scientific">Cerrena zonata</name>
    <dbReference type="NCBI Taxonomy" id="2478898"/>
    <lineage>
        <taxon>Eukaryota</taxon>
        <taxon>Fungi</taxon>
        <taxon>Dikarya</taxon>
        <taxon>Basidiomycota</taxon>
        <taxon>Agaricomycotina</taxon>
        <taxon>Agaricomycetes</taxon>
        <taxon>Polyporales</taxon>
        <taxon>Cerrenaceae</taxon>
        <taxon>Cerrena</taxon>
    </lineage>
</organism>
<evidence type="ECO:0000256" key="1">
    <source>
        <dbReference type="ARBA" id="ARBA00006155"/>
    </source>
</evidence>
<dbReference type="PANTHER" id="PTHR11947:SF20">
    <property type="entry name" value="[3-METHYL-2-OXOBUTANOATE DEHYDROGENASE [LIPOAMIDE]] KINASE, MITOCHONDRIAL"/>
    <property type="match status" value="1"/>
</dbReference>
<evidence type="ECO:0000259" key="9">
    <source>
        <dbReference type="SMART" id="SM00387"/>
    </source>
</evidence>
<dbReference type="AlphaFoldDB" id="A0AAW0G740"/>
<dbReference type="InterPro" id="IPR018955">
    <property type="entry name" value="BCDHK/PDK_N"/>
</dbReference>
<keyword evidence="11" id="KW-1185">Reference proteome</keyword>
<dbReference type="GO" id="GO:0010906">
    <property type="term" value="P:regulation of glucose metabolic process"/>
    <property type="evidence" value="ECO:0007669"/>
    <property type="project" value="TreeGrafter"/>
</dbReference>
<keyword evidence="4 8" id="KW-0547">Nucleotide-binding</keyword>
<evidence type="ECO:0000313" key="10">
    <source>
        <dbReference type="EMBL" id="KAK7689166.1"/>
    </source>
</evidence>
<dbReference type="InterPro" id="IPR036784">
    <property type="entry name" value="AK/P_DHK_N_sf"/>
</dbReference>
<dbReference type="GO" id="GO:0005524">
    <property type="term" value="F:ATP binding"/>
    <property type="evidence" value="ECO:0007669"/>
    <property type="project" value="UniProtKB-UniRule"/>
</dbReference>
<evidence type="ECO:0000256" key="3">
    <source>
        <dbReference type="ARBA" id="ARBA00022679"/>
    </source>
</evidence>